<reference evidence="2 3" key="1">
    <citation type="submission" date="2019-05" db="EMBL/GenBank/DDBJ databases">
        <title>Emergence of the Ug99 lineage of the wheat stem rust pathogen through somatic hybridization.</title>
        <authorList>
            <person name="Li F."/>
            <person name="Upadhyaya N.M."/>
            <person name="Sperschneider J."/>
            <person name="Matny O."/>
            <person name="Nguyen-Phuc H."/>
            <person name="Mago R."/>
            <person name="Raley C."/>
            <person name="Miller M.E."/>
            <person name="Silverstein K.A.T."/>
            <person name="Henningsen E."/>
            <person name="Hirsch C.D."/>
            <person name="Visser B."/>
            <person name="Pretorius Z.A."/>
            <person name="Steffenson B.J."/>
            <person name="Schwessinger B."/>
            <person name="Dodds P.N."/>
            <person name="Figueroa M."/>
        </authorList>
    </citation>
    <scope>NUCLEOTIDE SEQUENCE [LARGE SCALE GENOMIC DNA]</scope>
    <source>
        <strain evidence="2 3">Ug99</strain>
    </source>
</reference>
<accession>A0A5B0RTK7</accession>
<dbReference type="InterPro" id="IPR052717">
    <property type="entry name" value="Vacuolar_transposase_reg"/>
</dbReference>
<dbReference type="Proteomes" id="UP000325313">
    <property type="component" value="Unassembled WGS sequence"/>
</dbReference>
<feature type="region of interest" description="Disordered" evidence="1">
    <location>
        <begin position="1"/>
        <end position="63"/>
    </location>
</feature>
<protein>
    <recommendedName>
        <fullName evidence="4">BED-type domain-containing protein</fullName>
    </recommendedName>
</protein>
<organism evidence="2 3">
    <name type="scientific">Puccinia graminis f. sp. tritici</name>
    <dbReference type="NCBI Taxonomy" id="56615"/>
    <lineage>
        <taxon>Eukaryota</taxon>
        <taxon>Fungi</taxon>
        <taxon>Dikarya</taxon>
        <taxon>Basidiomycota</taxon>
        <taxon>Pucciniomycotina</taxon>
        <taxon>Pucciniomycetes</taxon>
        <taxon>Pucciniales</taxon>
        <taxon>Pucciniaceae</taxon>
        <taxon>Puccinia</taxon>
    </lineage>
</organism>
<dbReference type="GO" id="GO:0006357">
    <property type="term" value="P:regulation of transcription by RNA polymerase II"/>
    <property type="evidence" value="ECO:0007669"/>
    <property type="project" value="TreeGrafter"/>
</dbReference>
<evidence type="ECO:0008006" key="4">
    <source>
        <dbReference type="Google" id="ProtNLM"/>
    </source>
</evidence>
<feature type="compositionally biased region" description="Polar residues" evidence="1">
    <location>
        <begin position="36"/>
        <end position="56"/>
    </location>
</feature>
<dbReference type="EMBL" id="VDEP01000137">
    <property type="protein sequence ID" value="KAA1129356.1"/>
    <property type="molecule type" value="Genomic_DNA"/>
</dbReference>
<gene>
    <name evidence="2" type="ORF">PGTUg99_029465</name>
</gene>
<comment type="caution">
    <text evidence="2">The sequence shown here is derived from an EMBL/GenBank/DDBJ whole genome shotgun (WGS) entry which is preliminary data.</text>
</comment>
<dbReference type="AlphaFoldDB" id="A0A5B0RTK7"/>
<dbReference type="GO" id="GO:0005634">
    <property type="term" value="C:nucleus"/>
    <property type="evidence" value="ECO:0007669"/>
    <property type="project" value="TreeGrafter"/>
</dbReference>
<sequence length="307" mass="34087">MTPTPQTQRKRSRRKSASPMMLSTEPSNANEDDSGNRTQPDTPNTSQPNTTGTQELTDQEELMRARKTASNALSNAYSNYYRPELSKQKDKRNRLMIAYRCRICEGTINRPTTDSSCSNLLKHANACQKKQREAQSNRNLAALGISGTGDIDPEEVPQLCAIWCAEAARPFSALADESHKMILHPTVVKHMPSDKVLSRLVHMLYTAVQDSHRKNLINHTGAMYIGADAWQSPNGFDILGVVIYCMVELEGGKSNLEAMPLDFVRLAKSHTGVYLADTIRTVVEKFGIQDKASHSHFDGPPSFSPPQ</sequence>
<evidence type="ECO:0000256" key="1">
    <source>
        <dbReference type="SAM" id="MobiDB-lite"/>
    </source>
</evidence>
<evidence type="ECO:0000313" key="3">
    <source>
        <dbReference type="Proteomes" id="UP000325313"/>
    </source>
</evidence>
<dbReference type="PANTHER" id="PTHR46169">
    <property type="entry name" value="DNA REPLICATION-RELATED ELEMENT FACTOR, ISOFORM A"/>
    <property type="match status" value="1"/>
</dbReference>
<name>A0A5B0RTK7_PUCGR</name>
<evidence type="ECO:0000313" key="2">
    <source>
        <dbReference type="EMBL" id="KAA1129356.1"/>
    </source>
</evidence>
<proteinExistence type="predicted"/>
<dbReference type="PANTHER" id="PTHR46169:SF15">
    <property type="entry name" value="INNER CENTROMERE PROTEIN A-LIKE ISOFORM X1-RELATED"/>
    <property type="match status" value="1"/>
</dbReference>